<protein>
    <submittedName>
        <fullName evidence="1">Uncharacterized protein</fullName>
    </submittedName>
</protein>
<dbReference type="RefSeq" id="WP_243452388.1">
    <property type="nucleotide sequence ID" value="NZ_CP041150.1"/>
</dbReference>
<dbReference type="AlphaFoldDB" id="A0AB73U6V3"/>
<evidence type="ECO:0000313" key="1">
    <source>
        <dbReference type="EMBL" id="QDF72332.1"/>
    </source>
</evidence>
<reference evidence="1 2" key="1">
    <citation type="submission" date="2019-06" db="EMBL/GenBank/DDBJ databases">
        <title>Whole geneome sequnce of Mycobacteroides chelonae M77 isolated from bovine milk from Meghalaya, India.</title>
        <authorList>
            <person name="Vise E."/>
            <person name="Das S."/>
            <person name="Garg A."/>
            <person name="Ghatak S."/>
            <person name="Shakuntala I."/>
            <person name="Milton A.A.P."/>
            <person name="Karam A."/>
            <person name="Sanjukta R."/>
            <person name="Puro K."/>
            <person name="Sen A."/>
        </authorList>
    </citation>
    <scope>NUCLEOTIDE SEQUENCE [LARGE SCALE GENOMIC DNA]</scope>
    <source>
        <strain evidence="1 2">M77</strain>
    </source>
</reference>
<name>A0AB73U6V3_MYCCH</name>
<accession>A0AB73U6V3</accession>
<sequence>MTLMHYTSEPLEFDRSRTYEQYTPRTFGKPVGFWVSVLGEDDWATFVTGNMNSDRLSHAQRVTLSTEANVLRINSAYELDVFAKHNAVETYYERRYAKPHRAWPIDWRAVAAKYDGIIIAPYQWSRRMNCDWYYGWDCASGCIWNLGAIASVEREAVPA</sequence>
<evidence type="ECO:0000313" key="2">
    <source>
        <dbReference type="Proteomes" id="UP000317728"/>
    </source>
</evidence>
<proteinExistence type="predicted"/>
<dbReference type="EMBL" id="CP041150">
    <property type="protein sequence ID" value="QDF72332.1"/>
    <property type="molecule type" value="Genomic_DNA"/>
</dbReference>
<gene>
    <name evidence="1" type="ORF">FJK96_20650</name>
</gene>
<organism evidence="1 2">
    <name type="scientific">Mycobacteroides chelonae</name>
    <name type="common">Mycobacterium chelonae</name>
    <dbReference type="NCBI Taxonomy" id="1774"/>
    <lineage>
        <taxon>Bacteria</taxon>
        <taxon>Bacillati</taxon>
        <taxon>Actinomycetota</taxon>
        <taxon>Actinomycetes</taxon>
        <taxon>Mycobacteriales</taxon>
        <taxon>Mycobacteriaceae</taxon>
        <taxon>Mycobacteroides</taxon>
    </lineage>
</organism>
<dbReference type="Proteomes" id="UP000317728">
    <property type="component" value="Chromosome"/>
</dbReference>